<dbReference type="PRINTS" id="PR00455">
    <property type="entry name" value="HTHTETR"/>
</dbReference>
<evidence type="ECO:0000313" key="4">
    <source>
        <dbReference type="EMBL" id="MCX2561164.1"/>
    </source>
</evidence>
<organism evidence="4 5">
    <name type="scientific">Acetobacter farinalis</name>
    <dbReference type="NCBI Taxonomy" id="1260984"/>
    <lineage>
        <taxon>Bacteria</taxon>
        <taxon>Pseudomonadati</taxon>
        <taxon>Pseudomonadota</taxon>
        <taxon>Alphaproteobacteria</taxon>
        <taxon>Acetobacterales</taxon>
        <taxon>Acetobacteraceae</taxon>
        <taxon>Acetobacter</taxon>
    </lineage>
</organism>
<gene>
    <name evidence="4" type="ORF">OQ252_07105</name>
</gene>
<dbReference type="PROSITE" id="PS50977">
    <property type="entry name" value="HTH_TETR_2"/>
    <property type="match status" value="1"/>
</dbReference>
<dbReference type="Proteomes" id="UP001526446">
    <property type="component" value="Unassembled WGS sequence"/>
</dbReference>
<dbReference type="InterPro" id="IPR050109">
    <property type="entry name" value="HTH-type_TetR-like_transc_reg"/>
</dbReference>
<dbReference type="SUPFAM" id="SSF46689">
    <property type="entry name" value="Homeodomain-like"/>
    <property type="match status" value="1"/>
</dbReference>
<dbReference type="InterPro" id="IPR009057">
    <property type="entry name" value="Homeodomain-like_sf"/>
</dbReference>
<dbReference type="PROSITE" id="PS01081">
    <property type="entry name" value="HTH_TETR_1"/>
    <property type="match status" value="1"/>
</dbReference>
<dbReference type="EMBL" id="JAPIUX010000005">
    <property type="protein sequence ID" value="MCX2561164.1"/>
    <property type="molecule type" value="Genomic_DNA"/>
</dbReference>
<dbReference type="Gene3D" id="1.10.357.10">
    <property type="entry name" value="Tetracycline Repressor, domain 2"/>
    <property type="match status" value="1"/>
</dbReference>
<feature type="domain" description="HTH tetR-type" evidence="3">
    <location>
        <begin position="21"/>
        <end position="81"/>
    </location>
</feature>
<evidence type="ECO:0000256" key="1">
    <source>
        <dbReference type="ARBA" id="ARBA00023125"/>
    </source>
</evidence>
<reference evidence="4 5" key="1">
    <citation type="submission" date="2022-11" db="EMBL/GenBank/DDBJ databases">
        <title>Genome sequencing of Acetobacter type strain.</title>
        <authorList>
            <person name="Heo J."/>
            <person name="Lee D."/>
            <person name="Han B.-H."/>
            <person name="Hong S.-B."/>
            <person name="Kwon S.-W."/>
        </authorList>
    </citation>
    <scope>NUCLEOTIDE SEQUENCE [LARGE SCALE GENOMIC DNA]</scope>
    <source>
        <strain evidence="4 5">KACC 21251</strain>
    </source>
</reference>
<sequence length="209" mass="22581">MDSTSSSRNRTALEPKRDLGRRRVAALLRAAALVFQERGFEAATMVEIAARAEANIGSLYRFFPNKEALADALMQHYTEVLQQGFEAIAAQARTLSPEALSDLLIDFLVARHAQTRALSALLDSRAESTLTRLQIRAQALAGVKAALVACAPHLGSTEADAESIAAVVLNNMKTMVGMTLKDAPTSAGAPDELRFMNRLYLAQRLGVAR</sequence>
<feature type="DNA-binding region" description="H-T-H motif" evidence="2">
    <location>
        <begin position="44"/>
        <end position="63"/>
    </location>
</feature>
<dbReference type="InterPro" id="IPR023772">
    <property type="entry name" value="DNA-bd_HTH_TetR-type_CS"/>
</dbReference>
<comment type="caution">
    <text evidence="4">The sequence shown here is derived from an EMBL/GenBank/DDBJ whole genome shotgun (WGS) entry which is preliminary data.</text>
</comment>
<keyword evidence="1 2" id="KW-0238">DNA-binding</keyword>
<accession>A0ABT3Q7D5</accession>
<evidence type="ECO:0000256" key="2">
    <source>
        <dbReference type="PROSITE-ProRule" id="PRU00335"/>
    </source>
</evidence>
<proteinExistence type="predicted"/>
<dbReference type="Pfam" id="PF00440">
    <property type="entry name" value="TetR_N"/>
    <property type="match status" value="1"/>
</dbReference>
<keyword evidence="5" id="KW-1185">Reference proteome</keyword>
<protein>
    <submittedName>
        <fullName evidence="4">TetR/AcrR family transcriptional regulator</fullName>
    </submittedName>
</protein>
<dbReference type="PANTHER" id="PTHR30055">
    <property type="entry name" value="HTH-TYPE TRANSCRIPTIONAL REGULATOR RUTR"/>
    <property type="match status" value="1"/>
</dbReference>
<dbReference type="RefSeq" id="WP_166121682.1">
    <property type="nucleotide sequence ID" value="NZ_JAPIUX010000005.1"/>
</dbReference>
<dbReference type="PANTHER" id="PTHR30055:SF226">
    <property type="entry name" value="HTH-TYPE TRANSCRIPTIONAL REGULATOR PKSA"/>
    <property type="match status" value="1"/>
</dbReference>
<name>A0ABT3Q7D5_9PROT</name>
<evidence type="ECO:0000259" key="3">
    <source>
        <dbReference type="PROSITE" id="PS50977"/>
    </source>
</evidence>
<dbReference type="InterPro" id="IPR001647">
    <property type="entry name" value="HTH_TetR"/>
</dbReference>
<evidence type="ECO:0000313" key="5">
    <source>
        <dbReference type="Proteomes" id="UP001526446"/>
    </source>
</evidence>